<evidence type="ECO:0000256" key="1">
    <source>
        <dbReference type="ARBA" id="ARBA00004571"/>
    </source>
</evidence>
<dbReference type="InterPro" id="IPR023997">
    <property type="entry name" value="TonB-dep_OMP_SusC/RagA_CS"/>
</dbReference>
<dbReference type="NCBIfam" id="TIGR04056">
    <property type="entry name" value="OMP_RagA_SusC"/>
    <property type="match status" value="1"/>
</dbReference>
<evidence type="ECO:0000256" key="6">
    <source>
        <dbReference type="ARBA" id="ARBA00023237"/>
    </source>
</evidence>
<comment type="similarity">
    <text evidence="7">Belongs to the TonB-dependent receptor family.</text>
</comment>
<dbReference type="InterPro" id="IPR037066">
    <property type="entry name" value="Plug_dom_sf"/>
</dbReference>
<dbReference type="Pfam" id="PF07715">
    <property type="entry name" value="Plug"/>
    <property type="match status" value="1"/>
</dbReference>
<protein>
    <submittedName>
        <fullName evidence="10">SusC/RagA family TonB-linked outer membrane protein</fullName>
    </submittedName>
</protein>
<keyword evidence="5 7" id="KW-0472">Membrane</keyword>
<dbReference type="SUPFAM" id="SSF49464">
    <property type="entry name" value="Carboxypeptidase regulatory domain-like"/>
    <property type="match status" value="1"/>
</dbReference>
<keyword evidence="3 7" id="KW-1134">Transmembrane beta strand</keyword>
<evidence type="ECO:0000256" key="7">
    <source>
        <dbReference type="PROSITE-ProRule" id="PRU01360"/>
    </source>
</evidence>
<feature type="signal peptide" evidence="8">
    <location>
        <begin position="1"/>
        <end position="26"/>
    </location>
</feature>
<evidence type="ECO:0000259" key="9">
    <source>
        <dbReference type="Pfam" id="PF07715"/>
    </source>
</evidence>
<dbReference type="EMBL" id="AGXW01000009">
    <property type="protein sequence ID" value="EKJ90626.1"/>
    <property type="molecule type" value="Genomic_DNA"/>
</dbReference>
<dbReference type="NCBIfam" id="TIGR04057">
    <property type="entry name" value="SusC_RagA_signa"/>
    <property type="match status" value="1"/>
</dbReference>
<evidence type="ECO:0000256" key="8">
    <source>
        <dbReference type="SAM" id="SignalP"/>
    </source>
</evidence>
<comment type="subcellular location">
    <subcellularLocation>
        <location evidence="1 7">Cell outer membrane</location>
        <topology evidence="1 7">Multi-pass membrane protein</topology>
    </subcellularLocation>
</comment>
<evidence type="ECO:0000256" key="3">
    <source>
        <dbReference type="ARBA" id="ARBA00022452"/>
    </source>
</evidence>
<comment type="caution">
    <text evidence="10">The sequence shown here is derived from an EMBL/GenBank/DDBJ whole genome shotgun (WGS) entry which is preliminary data.</text>
</comment>
<evidence type="ECO:0000313" key="11">
    <source>
        <dbReference type="Proteomes" id="UP000007995"/>
    </source>
</evidence>
<keyword evidence="2 7" id="KW-0813">Transport</keyword>
<proteinExistence type="inferred from homology"/>
<dbReference type="OrthoDB" id="9768177at2"/>
<dbReference type="InterPro" id="IPR008969">
    <property type="entry name" value="CarboxyPept-like_regulatory"/>
</dbReference>
<dbReference type="GO" id="GO:0009279">
    <property type="term" value="C:cell outer membrane"/>
    <property type="evidence" value="ECO:0007669"/>
    <property type="project" value="UniProtKB-SubCell"/>
</dbReference>
<organism evidence="10 11">
    <name type="scientific">Bacteroides finegoldii CL09T03C10</name>
    <dbReference type="NCBI Taxonomy" id="997888"/>
    <lineage>
        <taxon>Bacteria</taxon>
        <taxon>Pseudomonadati</taxon>
        <taxon>Bacteroidota</taxon>
        <taxon>Bacteroidia</taxon>
        <taxon>Bacteroidales</taxon>
        <taxon>Bacteroidaceae</taxon>
        <taxon>Bacteroides</taxon>
    </lineage>
</organism>
<keyword evidence="6 7" id="KW-0998">Cell outer membrane</keyword>
<dbReference type="HOGENOM" id="CLU_004317_0_2_10"/>
<gene>
    <name evidence="10" type="ORF">HMPREF1057_02661</name>
</gene>
<sequence>MNGIKSEFLVLLLMLWCMTLVPAAHAQTAEMSGTVTDSRGNAIAGASIREIGTAARSTISDSKGKFTLHVAPDAVLEIRHIGYKTQEVSVAGRSGVTVRLQEDVLWVDEVVVVGYGMQKKSSLTAAVASTPVGEVRKQVAGNPASALQGFVPGVEVLQKGGEPGAEVKLLIRGAGTFGTTEPLYIIDGAISSNGLNSLNMADVASIELLKDGAAAAIYGSRAANGVVLVSTKQGRSGETLVEVSGSYSWQTPSKKLDFMNAGQWRQFINTVADNSGLERAPENADPTAPGVDTDWQDLYLRRAPVYNLNAGISGGGKHTTFHTSLGYFKQDGIVVQSGYEKYSARINSTFSKGVLHVAENVFVAHTSNRPASSSRLMGLPIAPEKDEYGRYVSVGPEYNILSSGIENPIAYLYNEEIKDNATDVTGSLNLGLKLLKGLTYKLNLSGSYLNDRYYVHIPQYSTLWDESGKSVSGFGQSYTSLNESRSESFDYTIDNLLAYQNSFGDHTIDALLGTSWTREYYRTMSVSSDNHDLGGPDITGYNGPGSVGVKEMNSALLSFFTRINYDYRNRYLLSASIRSDKSSKFAKGRRTGYFPSISAGWNLHGEDFFNVPWVSRLKIRGSYGQLGANFIDPYAFLSLAYGPVPAIFGDERVMGYITRLAEEKLTWERAVSSNVGLELGFFDNSLLLTADWFLRRNNDLLAPLAPLPSSGQTIVLNDGELPYFNTASVENKGLELSGEYRKTWGDFSLNVLANISFLKNKVLALGDGIQPIRGKEFSNKFNDRATITKPGLPIGSFWGYVVEGIDGKGDFIFQDNNGLDATGNLTGKPDGKVDENDKTVIGSPHPDFTYGINLSLAWKGWDLTAFFQGSHGNEIFCGAKYFYYFDYSTNCLADALNSWTPDNTGTTLPIAKTDNRNGGNSLPSTFYIEDGSYFRCKNLQIGYTFDSLLKNSFFKNVRIYAGVQNLFTVTRYPLYDPEVSADTLFDRGVDGQYLDAPTVNARVYTFGFNLTF</sequence>
<name>K5CLH2_9BACE</name>
<dbReference type="SUPFAM" id="SSF56935">
    <property type="entry name" value="Porins"/>
    <property type="match status" value="1"/>
</dbReference>
<evidence type="ECO:0000256" key="4">
    <source>
        <dbReference type="ARBA" id="ARBA00022692"/>
    </source>
</evidence>
<evidence type="ECO:0000256" key="2">
    <source>
        <dbReference type="ARBA" id="ARBA00022448"/>
    </source>
</evidence>
<accession>K5CLH2</accession>
<dbReference type="PROSITE" id="PS52016">
    <property type="entry name" value="TONB_DEPENDENT_REC_3"/>
    <property type="match status" value="1"/>
</dbReference>
<dbReference type="Gene3D" id="2.170.130.10">
    <property type="entry name" value="TonB-dependent receptor, plug domain"/>
    <property type="match status" value="1"/>
</dbReference>
<evidence type="ECO:0000256" key="5">
    <source>
        <dbReference type="ARBA" id="ARBA00023136"/>
    </source>
</evidence>
<dbReference type="AlphaFoldDB" id="K5CLH2"/>
<feature type="chain" id="PRO_5003882350" evidence="8">
    <location>
        <begin position="27"/>
        <end position="1012"/>
    </location>
</feature>
<dbReference type="Gene3D" id="2.60.40.1120">
    <property type="entry name" value="Carboxypeptidase-like, regulatory domain"/>
    <property type="match status" value="1"/>
</dbReference>
<reference evidence="10 11" key="1">
    <citation type="submission" date="2012-02" db="EMBL/GenBank/DDBJ databases">
        <title>The Genome Sequence of Bacteroides finegoldii CL09T03C10.</title>
        <authorList>
            <consortium name="The Broad Institute Genome Sequencing Platform"/>
            <person name="Earl A."/>
            <person name="Ward D."/>
            <person name="Feldgarden M."/>
            <person name="Gevers D."/>
            <person name="Zitomersky N.L."/>
            <person name="Coyne M.J."/>
            <person name="Comstock L.E."/>
            <person name="Young S.K."/>
            <person name="Zeng Q."/>
            <person name="Gargeya S."/>
            <person name="Fitzgerald M."/>
            <person name="Haas B."/>
            <person name="Abouelleil A."/>
            <person name="Alvarado L."/>
            <person name="Arachchi H.M."/>
            <person name="Berlin A."/>
            <person name="Chapman S.B."/>
            <person name="Gearin G."/>
            <person name="Goldberg J."/>
            <person name="Griggs A."/>
            <person name="Gujja S."/>
            <person name="Hansen M."/>
            <person name="Heiman D."/>
            <person name="Howarth C."/>
            <person name="Larimer J."/>
            <person name="Lui A."/>
            <person name="MacDonald P.J.P."/>
            <person name="McCowen C."/>
            <person name="Montmayeur A."/>
            <person name="Murphy C."/>
            <person name="Neiman D."/>
            <person name="Pearson M."/>
            <person name="Priest M."/>
            <person name="Roberts A."/>
            <person name="Saif S."/>
            <person name="Shea T."/>
            <person name="Sisk P."/>
            <person name="Stolte C."/>
            <person name="Sykes S."/>
            <person name="Wortman J."/>
            <person name="Nusbaum C."/>
            <person name="Birren B."/>
        </authorList>
    </citation>
    <scope>NUCLEOTIDE SEQUENCE [LARGE SCALE GENOMIC DNA]</scope>
    <source>
        <strain evidence="10 11">CL09T03C10</strain>
    </source>
</reference>
<feature type="domain" description="TonB-dependent receptor plug" evidence="9">
    <location>
        <begin position="120"/>
        <end position="226"/>
    </location>
</feature>
<dbReference type="InterPro" id="IPR012910">
    <property type="entry name" value="Plug_dom"/>
</dbReference>
<dbReference type="InterPro" id="IPR023996">
    <property type="entry name" value="TonB-dep_OMP_SusC/RagA"/>
</dbReference>
<dbReference type="InterPro" id="IPR036942">
    <property type="entry name" value="Beta-barrel_TonB_sf"/>
</dbReference>
<dbReference type="RefSeq" id="WP_007764042.1">
    <property type="nucleotide sequence ID" value="NZ_AKBZ01000007.1"/>
</dbReference>
<dbReference type="InterPro" id="IPR039426">
    <property type="entry name" value="TonB-dep_rcpt-like"/>
</dbReference>
<dbReference type="Pfam" id="PF13715">
    <property type="entry name" value="CarbopepD_reg_2"/>
    <property type="match status" value="1"/>
</dbReference>
<keyword evidence="4 7" id="KW-0812">Transmembrane</keyword>
<keyword evidence="8" id="KW-0732">Signal</keyword>
<evidence type="ECO:0000313" key="10">
    <source>
        <dbReference type="EMBL" id="EKJ90626.1"/>
    </source>
</evidence>
<dbReference type="Gene3D" id="2.40.170.20">
    <property type="entry name" value="TonB-dependent receptor, beta-barrel domain"/>
    <property type="match status" value="1"/>
</dbReference>
<dbReference type="Proteomes" id="UP000007995">
    <property type="component" value="Unassembled WGS sequence"/>
</dbReference>